<evidence type="ECO:0000256" key="2">
    <source>
        <dbReference type="ARBA" id="ARBA00022723"/>
    </source>
</evidence>
<evidence type="ECO:0000256" key="4">
    <source>
        <dbReference type="ARBA" id="ARBA00023211"/>
    </source>
</evidence>
<dbReference type="AlphaFoldDB" id="A0A139IIS7"/>
<proteinExistence type="predicted"/>
<dbReference type="GO" id="GO:0004309">
    <property type="term" value="F:exopolyphosphatase activity"/>
    <property type="evidence" value="ECO:0007669"/>
    <property type="project" value="TreeGrafter"/>
</dbReference>
<keyword evidence="4" id="KW-0464">Manganese</keyword>
<feature type="domain" description="DHHA2" evidence="5">
    <location>
        <begin position="259"/>
        <end position="408"/>
    </location>
</feature>
<gene>
    <name evidence="6" type="ORF">AC579_4794</name>
</gene>
<name>A0A139IIS7_9PEZI</name>
<evidence type="ECO:0000256" key="3">
    <source>
        <dbReference type="ARBA" id="ARBA00022801"/>
    </source>
</evidence>
<dbReference type="Pfam" id="PF01368">
    <property type="entry name" value="DHH"/>
    <property type="match status" value="1"/>
</dbReference>
<keyword evidence="7" id="KW-1185">Reference proteome</keyword>
<reference evidence="6 7" key="1">
    <citation type="submission" date="2015-07" db="EMBL/GenBank/DDBJ databases">
        <title>Comparative genomics of the Sigatoka disease complex on banana suggests a link between parallel evolutionary changes in Pseudocercospora fijiensis and Pseudocercospora eumusae and increased virulence on the banana host.</title>
        <authorList>
            <person name="Chang T.-C."/>
            <person name="Salvucci A."/>
            <person name="Crous P.W."/>
            <person name="Stergiopoulos I."/>
        </authorList>
    </citation>
    <scope>NUCLEOTIDE SEQUENCE [LARGE SCALE GENOMIC DNA]</scope>
    <source>
        <strain evidence="6 7">CBS 116634</strain>
    </source>
</reference>
<accession>A0A139IIS7</accession>
<dbReference type="InterPro" id="IPR001667">
    <property type="entry name" value="DDH_dom"/>
</dbReference>
<dbReference type="PANTHER" id="PTHR12112">
    <property type="entry name" value="BNIP - RELATED"/>
    <property type="match status" value="1"/>
</dbReference>
<keyword evidence="2" id="KW-0479">Metal-binding</keyword>
<dbReference type="EMBL" id="LFZO01000082">
    <property type="protein sequence ID" value="KXT14472.1"/>
    <property type="molecule type" value="Genomic_DNA"/>
</dbReference>
<dbReference type="GO" id="GO:0005737">
    <property type="term" value="C:cytoplasm"/>
    <property type="evidence" value="ECO:0007669"/>
    <property type="project" value="InterPro"/>
</dbReference>
<dbReference type="GO" id="GO:0046872">
    <property type="term" value="F:metal ion binding"/>
    <property type="evidence" value="ECO:0007669"/>
    <property type="project" value="UniProtKB-KW"/>
</dbReference>
<evidence type="ECO:0000256" key="1">
    <source>
        <dbReference type="ARBA" id="ARBA00001936"/>
    </source>
</evidence>
<protein>
    <recommendedName>
        <fullName evidence="5">DHHA2 domain-containing protein</fullName>
    </recommendedName>
</protein>
<keyword evidence="3" id="KW-0378">Hydrolase</keyword>
<dbReference type="Gene3D" id="3.10.310.20">
    <property type="entry name" value="DHHA2 domain"/>
    <property type="match status" value="1"/>
</dbReference>
<comment type="cofactor">
    <cofactor evidence="1">
        <name>Mn(2+)</name>
        <dbReference type="ChEBI" id="CHEBI:29035"/>
    </cofactor>
</comment>
<organism evidence="6 7">
    <name type="scientific">Pseudocercospora musae</name>
    <dbReference type="NCBI Taxonomy" id="113226"/>
    <lineage>
        <taxon>Eukaryota</taxon>
        <taxon>Fungi</taxon>
        <taxon>Dikarya</taxon>
        <taxon>Ascomycota</taxon>
        <taxon>Pezizomycotina</taxon>
        <taxon>Dothideomycetes</taxon>
        <taxon>Dothideomycetidae</taxon>
        <taxon>Mycosphaerellales</taxon>
        <taxon>Mycosphaerellaceae</taxon>
        <taxon>Pseudocercospora</taxon>
    </lineage>
</organism>
<dbReference type="InterPro" id="IPR038222">
    <property type="entry name" value="DHHA2_dom_sf"/>
</dbReference>
<dbReference type="Pfam" id="PF02833">
    <property type="entry name" value="DHHA2"/>
    <property type="match status" value="1"/>
</dbReference>
<dbReference type="InterPro" id="IPR038763">
    <property type="entry name" value="DHH_sf"/>
</dbReference>
<evidence type="ECO:0000313" key="6">
    <source>
        <dbReference type="EMBL" id="KXT14472.1"/>
    </source>
</evidence>
<dbReference type="PANTHER" id="PTHR12112:SF39">
    <property type="entry name" value="EG:152A3.5 PROTEIN (FBGN0003116_PN PROTEIN)"/>
    <property type="match status" value="1"/>
</dbReference>
<evidence type="ECO:0000259" key="5">
    <source>
        <dbReference type="SMART" id="SM01131"/>
    </source>
</evidence>
<dbReference type="SMART" id="SM01131">
    <property type="entry name" value="DHHA2"/>
    <property type="match status" value="1"/>
</dbReference>
<dbReference type="STRING" id="113226.A0A139IIS7"/>
<dbReference type="OrthoDB" id="374045at2759"/>
<comment type="caution">
    <text evidence="6">The sequence shown here is derived from an EMBL/GenBank/DDBJ whole genome shotgun (WGS) entry which is preliminary data.</text>
</comment>
<dbReference type="Proteomes" id="UP000073492">
    <property type="component" value="Unassembled WGS sequence"/>
</dbReference>
<sequence>MSRMSVRSFLVTAKRSLQKAIKEQTHTSFVIGNESADLDSITCAIVYGYVQSSKAESKRSGKIWIPVANIPASDLALRPELTALLKHADVKPSELITLDDLGSEPLPKNKTDWTLVDHNALQGKLGELYRPAVKGVVDHHEDEKTVSEKAEPRVITKCASCNSLVANYLRETWQDLGSMVSSTIGAAQEDGRLVDDFPYASTWDAQVAKLALGAILIDSINMKAEHKVTDHDKKAVRFLEAKINISHKYGKDYDRDRLFNEINNAKSNIDELSLRDIMRKDYKQWQEGDLTLGISSVVQSIQSLESRDEDLQDTIRAWAKERKLNMFAIMTAYNDDSGFHRQLHLTAFDAGAKSAAEKFVSNAGNLDLKDAKGSNSNEGTDTTFHHFWDQHNLEASRKQVGPLLRENMS</sequence>
<dbReference type="InterPro" id="IPR004097">
    <property type="entry name" value="DHHA2"/>
</dbReference>
<dbReference type="Gene3D" id="3.90.1640.10">
    <property type="entry name" value="inorganic pyrophosphatase (n-terminal core)"/>
    <property type="match status" value="1"/>
</dbReference>
<dbReference type="SUPFAM" id="SSF64182">
    <property type="entry name" value="DHH phosphoesterases"/>
    <property type="match status" value="1"/>
</dbReference>
<evidence type="ECO:0000313" key="7">
    <source>
        <dbReference type="Proteomes" id="UP000073492"/>
    </source>
</evidence>